<dbReference type="EMBL" id="BPLQ01005295">
    <property type="protein sequence ID" value="GIY13956.1"/>
    <property type="molecule type" value="Genomic_DNA"/>
</dbReference>
<accession>A0AAV4R078</accession>
<keyword evidence="2" id="KW-1185">Reference proteome</keyword>
<name>A0AAV4R078_9ARAC</name>
<protein>
    <submittedName>
        <fullName evidence="1">Uncharacterized protein</fullName>
    </submittedName>
</protein>
<proteinExistence type="predicted"/>
<reference evidence="1 2" key="1">
    <citation type="submission" date="2021-06" db="EMBL/GenBank/DDBJ databases">
        <title>Caerostris darwini draft genome.</title>
        <authorList>
            <person name="Kono N."/>
            <person name="Arakawa K."/>
        </authorList>
    </citation>
    <scope>NUCLEOTIDE SEQUENCE [LARGE SCALE GENOMIC DNA]</scope>
</reference>
<comment type="caution">
    <text evidence="1">The sequence shown here is derived from an EMBL/GenBank/DDBJ whole genome shotgun (WGS) entry which is preliminary data.</text>
</comment>
<dbReference type="Proteomes" id="UP001054837">
    <property type="component" value="Unassembled WGS sequence"/>
</dbReference>
<evidence type="ECO:0000313" key="2">
    <source>
        <dbReference type="Proteomes" id="UP001054837"/>
    </source>
</evidence>
<organism evidence="1 2">
    <name type="scientific">Caerostris darwini</name>
    <dbReference type="NCBI Taxonomy" id="1538125"/>
    <lineage>
        <taxon>Eukaryota</taxon>
        <taxon>Metazoa</taxon>
        <taxon>Ecdysozoa</taxon>
        <taxon>Arthropoda</taxon>
        <taxon>Chelicerata</taxon>
        <taxon>Arachnida</taxon>
        <taxon>Araneae</taxon>
        <taxon>Araneomorphae</taxon>
        <taxon>Entelegynae</taxon>
        <taxon>Araneoidea</taxon>
        <taxon>Araneidae</taxon>
        <taxon>Caerostris</taxon>
    </lineage>
</organism>
<sequence>MHPQVFGERLSRKTHKNRLRLRIQNFVCVFLCIPRDLALRCQLPLEIKTGEIKGLVATQLVLLFFANPDKKRSERLGQQMSEQTLRICQEFQENNAV</sequence>
<evidence type="ECO:0000313" key="1">
    <source>
        <dbReference type="EMBL" id="GIY13956.1"/>
    </source>
</evidence>
<gene>
    <name evidence="1" type="ORF">CDAR_85561</name>
</gene>
<dbReference type="AlphaFoldDB" id="A0AAV4R078"/>